<dbReference type="EMBL" id="AEQV01000163">
    <property type="protein sequence ID" value="EGD07982.1"/>
    <property type="molecule type" value="Genomic_DNA"/>
</dbReference>
<evidence type="ECO:0000313" key="1">
    <source>
        <dbReference type="EMBL" id="EGD07982.1"/>
    </source>
</evidence>
<dbReference type="AlphaFoldDB" id="F0BHU8"/>
<organism evidence="1 2">
    <name type="scientific">Xanthomonas vesicatoria ATCC 35937</name>
    <dbReference type="NCBI Taxonomy" id="925775"/>
    <lineage>
        <taxon>Bacteria</taxon>
        <taxon>Pseudomonadati</taxon>
        <taxon>Pseudomonadota</taxon>
        <taxon>Gammaproteobacteria</taxon>
        <taxon>Lysobacterales</taxon>
        <taxon>Lysobacteraceae</taxon>
        <taxon>Xanthomonas</taxon>
    </lineage>
</organism>
<reference evidence="1 2" key="1">
    <citation type="journal article" date="2011" name="BMC Genomics">
        <title>Comparative genomics reveals diversity among xanthomonads infecting tomato and pepper.</title>
        <authorList>
            <person name="Potnis N."/>
            <person name="Krasileva K."/>
            <person name="Chow V."/>
            <person name="Almeida N.F."/>
            <person name="Patil P.B."/>
            <person name="Ryan R.P."/>
            <person name="Sharlach M."/>
            <person name="Behlau F."/>
            <person name="Dow J.M."/>
            <person name="Momol M.T."/>
            <person name="White F.F."/>
            <person name="Preston J.F."/>
            <person name="Vinatzer B.A."/>
            <person name="Koebnik R."/>
            <person name="Setubal J.C."/>
            <person name="Norman D.J."/>
            <person name="Staskawicz B.J."/>
            <person name="Jones J.B."/>
        </authorList>
    </citation>
    <scope>NUCLEOTIDE SEQUENCE [LARGE SCALE GENOMIC DNA]</scope>
    <source>
        <strain evidence="1 2">ATCC 35937</strain>
    </source>
</reference>
<accession>F0BHU8</accession>
<comment type="caution">
    <text evidence="1">The sequence shown here is derived from an EMBL/GenBank/DDBJ whole genome shotgun (WGS) entry which is preliminary data.</text>
</comment>
<gene>
    <name evidence="1" type="ORF">XVE_3847</name>
</gene>
<name>F0BHU8_9XANT</name>
<sequence>MKYAADIDERLPRATALYSADLQRHRPPSMPATLDSSTIMQLQEARVPALELCQGDIRRVCRRRRAAGMRLVDHPPQQLGKHIGQGAALLRQRYYYVRARRRRHRGDGCGVQVVVKAAHSY</sequence>
<evidence type="ECO:0000313" key="2">
    <source>
        <dbReference type="Proteomes" id="UP000003299"/>
    </source>
</evidence>
<protein>
    <submittedName>
        <fullName evidence="1">Uncharacterized protein</fullName>
    </submittedName>
</protein>
<dbReference type="Proteomes" id="UP000003299">
    <property type="component" value="Unassembled WGS sequence"/>
</dbReference>
<proteinExistence type="predicted"/>